<evidence type="ECO:0000313" key="2">
    <source>
        <dbReference type="EMBL" id="CAD9231833.1"/>
    </source>
</evidence>
<sequence length="404" mass="44326">MTNPTMTATKPSPLGFSIISGRLAANSHREWPVVRRQTALVQSLISTPLRTTSTFESVVTARLLSQPIEPSTQSPAQDCLGGGTKTEGLAIVWLRNELRLHDHPAMVHACKNYSHVLPVLVLNTDQHKVVNGAMEALSIAEQDLFCRSIEELERDLVARGGHLLILKTENADDVAGTLGHLFVQLGGLIRGFIYHKGFSSVERQEEARVITAISSAIAKRNQQQTSEDEMTITPMWANTLYEWDLLSFNDANGLPDNCDDFSDLVSRVGPPKEPLPTPEEIPCPTKRFLLDLGVEGCKASQILSKMVDNASHGWLSPGERGAAVALRNYIEGKSLGSKFTSSSLSPPNGLFNALLSWGCISPKTIFHSVAQALPTMSIRRHCAELDLLLRDFQCFSQFRTSLSI</sequence>
<dbReference type="PROSITE" id="PS51645">
    <property type="entry name" value="PHR_CRY_ALPHA_BETA"/>
    <property type="match status" value="1"/>
</dbReference>
<dbReference type="PANTHER" id="PTHR11455:SF9">
    <property type="entry name" value="CRYPTOCHROME CIRCADIAN CLOCK 5 ISOFORM X1"/>
    <property type="match status" value="1"/>
</dbReference>
<dbReference type="GO" id="GO:0003904">
    <property type="term" value="F:deoxyribodipyrimidine photo-lyase activity"/>
    <property type="evidence" value="ECO:0007669"/>
    <property type="project" value="TreeGrafter"/>
</dbReference>
<accession>A0A7S1TBL3</accession>
<dbReference type="Gene3D" id="3.40.50.620">
    <property type="entry name" value="HUPs"/>
    <property type="match status" value="1"/>
</dbReference>
<evidence type="ECO:0000259" key="1">
    <source>
        <dbReference type="PROSITE" id="PS51645"/>
    </source>
</evidence>
<dbReference type="Pfam" id="PF00875">
    <property type="entry name" value="DNA_photolyase"/>
    <property type="match status" value="1"/>
</dbReference>
<feature type="domain" description="Photolyase/cryptochrome alpha/beta" evidence="1">
    <location>
        <begin position="88"/>
        <end position="232"/>
    </location>
</feature>
<dbReference type="InterPro" id="IPR036155">
    <property type="entry name" value="Crypto/Photolyase_N_sf"/>
</dbReference>
<name>A0A7S1TBL3_9RHOD</name>
<dbReference type="InterPro" id="IPR014729">
    <property type="entry name" value="Rossmann-like_a/b/a_fold"/>
</dbReference>
<proteinExistence type="predicted"/>
<dbReference type="EMBL" id="HBGH01007291">
    <property type="protein sequence ID" value="CAD9231833.1"/>
    <property type="molecule type" value="Transcribed_RNA"/>
</dbReference>
<protein>
    <recommendedName>
        <fullName evidence="1">Photolyase/cryptochrome alpha/beta domain-containing protein</fullName>
    </recommendedName>
</protein>
<organism evidence="2">
    <name type="scientific">Compsopogon caeruleus</name>
    <dbReference type="NCBI Taxonomy" id="31354"/>
    <lineage>
        <taxon>Eukaryota</taxon>
        <taxon>Rhodophyta</taxon>
        <taxon>Compsopogonophyceae</taxon>
        <taxon>Compsopogonales</taxon>
        <taxon>Compsopogonaceae</taxon>
        <taxon>Compsopogon</taxon>
    </lineage>
</organism>
<gene>
    <name evidence="2" type="ORF">CCAE0312_LOCUS3914</name>
</gene>
<dbReference type="AlphaFoldDB" id="A0A7S1TBL3"/>
<dbReference type="InterPro" id="IPR002081">
    <property type="entry name" value="Cryptochrome/DNA_photolyase_1"/>
</dbReference>
<dbReference type="PANTHER" id="PTHR11455">
    <property type="entry name" value="CRYPTOCHROME"/>
    <property type="match status" value="1"/>
</dbReference>
<dbReference type="GO" id="GO:0071949">
    <property type="term" value="F:FAD binding"/>
    <property type="evidence" value="ECO:0007669"/>
    <property type="project" value="TreeGrafter"/>
</dbReference>
<reference evidence="2" key="1">
    <citation type="submission" date="2021-01" db="EMBL/GenBank/DDBJ databases">
        <authorList>
            <person name="Corre E."/>
            <person name="Pelletier E."/>
            <person name="Niang G."/>
            <person name="Scheremetjew M."/>
            <person name="Finn R."/>
            <person name="Kale V."/>
            <person name="Holt S."/>
            <person name="Cochrane G."/>
            <person name="Meng A."/>
            <person name="Brown T."/>
            <person name="Cohen L."/>
        </authorList>
    </citation>
    <scope>NUCLEOTIDE SEQUENCE</scope>
    <source>
        <strain evidence="2">SAG 36.94</strain>
    </source>
</reference>
<dbReference type="GO" id="GO:0003677">
    <property type="term" value="F:DNA binding"/>
    <property type="evidence" value="ECO:0007669"/>
    <property type="project" value="TreeGrafter"/>
</dbReference>
<dbReference type="SUPFAM" id="SSF52425">
    <property type="entry name" value="Cryptochrome/photolyase, N-terminal domain"/>
    <property type="match status" value="1"/>
</dbReference>
<dbReference type="InterPro" id="IPR006050">
    <property type="entry name" value="DNA_photolyase_N"/>
</dbReference>
<dbReference type="Gene3D" id="1.25.40.80">
    <property type="match status" value="1"/>
</dbReference>